<evidence type="ECO:0000256" key="2">
    <source>
        <dbReference type="ARBA" id="ARBA00022679"/>
    </source>
</evidence>
<name>A0A6B2NZS3_9RHOB</name>
<dbReference type="EMBL" id="JAAGOX010000054">
    <property type="protein sequence ID" value="NDW47385.1"/>
    <property type="molecule type" value="Genomic_DNA"/>
</dbReference>
<keyword evidence="1 5" id="KW-0489">Methyltransferase</keyword>
<dbReference type="PANTHER" id="PTHR43464">
    <property type="entry name" value="METHYLTRANSFERASE"/>
    <property type="match status" value="1"/>
</dbReference>
<gene>
    <name evidence="5" type="ORF">G0P99_20775</name>
</gene>
<evidence type="ECO:0000256" key="1">
    <source>
        <dbReference type="ARBA" id="ARBA00022603"/>
    </source>
</evidence>
<comment type="caution">
    <text evidence="5">The sequence shown here is derived from an EMBL/GenBank/DDBJ whole genome shotgun (WGS) entry which is preliminary data.</text>
</comment>
<protein>
    <submittedName>
        <fullName evidence="5">Methyltransferase domain-containing protein</fullName>
    </submittedName>
</protein>
<sequence>MLQFDEDTARVLEDAYQGADITRRRRASFDALAPSPGDRLLDLGCGTGMLTLDLSRAVGDTGHVLGLDPSADMLDLARTRCAGRSNVEVLKGRAEALPCADESLDGAVSLQVFEYFDDMRPPLGALFRALKPGGRLVIGDMHWDTLTWHSDRPARMVEMCRIWDRHIACRDVPARLPALLAEAGFRAISTTPLAFCDTQLRPDGLAAMLIRLMTAYAIQTGALAEPEARAWAQEQQDLARAGRFFFSLTHFVCQAQKP</sequence>
<proteinExistence type="predicted"/>
<accession>A0A6B2NZS3</accession>
<dbReference type="RefSeq" id="WP_164132397.1">
    <property type="nucleotide sequence ID" value="NZ_JAAGOX010000054.1"/>
</dbReference>
<organism evidence="5">
    <name type="scientific">Ruegeria sp. PrR005</name>
    <dbReference type="NCBI Taxonomy" id="2706882"/>
    <lineage>
        <taxon>Bacteria</taxon>
        <taxon>Pseudomonadati</taxon>
        <taxon>Pseudomonadota</taxon>
        <taxon>Alphaproteobacteria</taxon>
        <taxon>Rhodobacterales</taxon>
        <taxon>Roseobacteraceae</taxon>
        <taxon>Ruegeria</taxon>
    </lineage>
</organism>
<reference evidence="5" key="1">
    <citation type="submission" date="2020-02" db="EMBL/GenBank/DDBJ databases">
        <title>Delineation of the pyrene-degrading pathway in Roseobacter clade bacteria by genomic analysis.</title>
        <authorList>
            <person name="Zhou H."/>
            <person name="Wang H."/>
        </authorList>
    </citation>
    <scope>NUCLEOTIDE SEQUENCE</scope>
    <source>
        <strain evidence="5">PrR005</strain>
    </source>
</reference>
<dbReference type="Pfam" id="PF08241">
    <property type="entry name" value="Methyltransf_11"/>
    <property type="match status" value="1"/>
</dbReference>
<dbReference type="Gene3D" id="3.40.50.150">
    <property type="entry name" value="Vaccinia Virus protein VP39"/>
    <property type="match status" value="1"/>
</dbReference>
<dbReference type="GO" id="GO:0008757">
    <property type="term" value="F:S-adenosylmethionine-dependent methyltransferase activity"/>
    <property type="evidence" value="ECO:0007669"/>
    <property type="project" value="InterPro"/>
</dbReference>
<keyword evidence="3" id="KW-0949">S-adenosyl-L-methionine</keyword>
<evidence type="ECO:0000313" key="5">
    <source>
        <dbReference type="EMBL" id="NDW47385.1"/>
    </source>
</evidence>
<dbReference type="CDD" id="cd02440">
    <property type="entry name" value="AdoMet_MTases"/>
    <property type="match status" value="1"/>
</dbReference>
<dbReference type="AlphaFoldDB" id="A0A6B2NZS3"/>
<dbReference type="SUPFAM" id="SSF53335">
    <property type="entry name" value="S-adenosyl-L-methionine-dependent methyltransferases"/>
    <property type="match status" value="1"/>
</dbReference>
<feature type="domain" description="Methyltransferase type 11" evidence="4">
    <location>
        <begin position="41"/>
        <end position="138"/>
    </location>
</feature>
<dbReference type="PANTHER" id="PTHR43464:SF19">
    <property type="entry name" value="UBIQUINONE BIOSYNTHESIS O-METHYLTRANSFERASE, MITOCHONDRIAL"/>
    <property type="match status" value="1"/>
</dbReference>
<evidence type="ECO:0000256" key="3">
    <source>
        <dbReference type="ARBA" id="ARBA00022691"/>
    </source>
</evidence>
<dbReference type="InterPro" id="IPR029063">
    <property type="entry name" value="SAM-dependent_MTases_sf"/>
</dbReference>
<evidence type="ECO:0000259" key="4">
    <source>
        <dbReference type="Pfam" id="PF08241"/>
    </source>
</evidence>
<keyword evidence="2 5" id="KW-0808">Transferase</keyword>
<dbReference type="InterPro" id="IPR013216">
    <property type="entry name" value="Methyltransf_11"/>
</dbReference>
<dbReference type="GO" id="GO:0032259">
    <property type="term" value="P:methylation"/>
    <property type="evidence" value="ECO:0007669"/>
    <property type="project" value="UniProtKB-KW"/>
</dbReference>